<dbReference type="Proteomes" id="UP000252558">
    <property type="component" value="Unassembled WGS sequence"/>
</dbReference>
<dbReference type="AlphaFoldDB" id="A0A368NRY5"/>
<dbReference type="Pfam" id="PF05597">
    <property type="entry name" value="Phasin"/>
    <property type="match status" value="1"/>
</dbReference>
<dbReference type="NCBIfam" id="NF047773">
    <property type="entry name" value="phas_rel_Lepto"/>
    <property type="match status" value="1"/>
</dbReference>
<keyword evidence="3" id="KW-1185">Reference proteome</keyword>
<dbReference type="OrthoDB" id="5801582at2"/>
<protein>
    <recommendedName>
        <fullName evidence="4">Poly(Hydroxyalkanoate) granule-associated protein</fullName>
    </recommendedName>
</protein>
<organism evidence="2 3">
    <name type="scientific">Corallincola holothuriorum</name>
    <dbReference type="NCBI Taxonomy" id="2282215"/>
    <lineage>
        <taxon>Bacteria</taxon>
        <taxon>Pseudomonadati</taxon>
        <taxon>Pseudomonadota</taxon>
        <taxon>Gammaproteobacteria</taxon>
        <taxon>Alteromonadales</taxon>
        <taxon>Psychromonadaceae</taxon>
        <taxon>Corallincola</taxon>
    </lineage>
</organism>
<evidence type="ECO:0008006" key="4">
    <source>
        <dbReference type="Google" id="ProtNLM"/>
    </source>
</evidence>
<keyword evidence="1" id="KW-0175">Coiled coil</keyword>
<dbReference type="RefSeq" id="WP_114336777.1">
    <property type="nucleotide sequence ID" value="NZ_QPID01000001.1"/>
</dbReference>
<accession>A0A368NRY5</accession>
<dbReference type="EMBL" id="QPID01000001">
    <property type="protein sequence ID" value="RCU52870.1"/>
    <property type="molecule type" value="Genomic_DNA"/>
</dbReference>
<evidence type="ECO:0000256" key="1">
    <source>
        <dbReference type="SAM" id="Coils"/>
    </source>
</evidence>
<evidence type="ECO:0000313" key="2">
    <source>
        <dbReference type="EMBL" id="RCU52870.1"/>
    </source>
</evidence>
<comment type="caution">
    <text evidence="2">The sequence shown here is derived from an EMBL/GenBank/DDBJ whole genome shotgun (WGS) entry which is preliminary data.</text>
</comment>
<dbReference type="InterPro" id="IPR008769">
    <property type="entry name" value="PhaF_PhaI"/>
</dbReference>
<sequence>MSANNVKETAKRVMENGEQLARNIWLAGLGVYSKSLEEAQGLNGKTTELFEELVTRGQEVEYATRQKLEDKKEKASDKLETRVNDLFLKLSGIDRKQLEDMNEKLDKLADAVESLSKK</sequence>
<feature type="coiled-coil region" evidence="1">
    <location>
        <begin position="65"/>
        <end position="118"/>
    </location>
</feature>
<reference evidence="2 3" key="1">
    <citation type="submission" date="2018-07" db="EMBL/GenBank/DDBJ databases">
        <title>Corallincola holothuriorum sp. nov., a new facultative anaerobe isolated from sea cucumber Apostichopus japonicus.</title>
        <authorList>
            <person name="Xia H."/>
        </authorList>
    </citation>
    <scope>NUCLEOTIDE SEQUENCE [LARGE SCALE GENOMIC DNA]</scope>
    <source>
        <strain evidence="2 3">C4</strain>
    </source>
</reference>
<name>A0A368NRY5_9GAMM</name>
<proteinExistence type="predicted"/>
<evidence type="ECO:0000313" key="3">
    <source>
        <dbReference type="Proteomes" id="UP000252558"/>
    </source>
</evidence>
<gene>
    <name evidence="2" type="ORF">DU002_02590</name>
</gene>